<dbReference type="InterPro" id="IPR004147">
    <property type="entry name" value="ABC1_dom"/>
</dbReference>
<feature type="domain" description="ABC1 atypical kinase-like" evidence="3">
    <location>
        <begin position="66"/>
        <end position="306"/>
    </location>
</feature>
<keyword evidence="5" id="KW-1185">Reference proteome</keyword>
<comment type="similarity">
    <text evidence="1">Belongs to the protein kinase superfamily. ADCK protein kinase family.</text>
</comment>
<evidence type="ECO:0000313" key="5">
    <source>
        <dbReference type="Proteomes" id="UP001198200"/>
    </source>
</evidence>
<dbReference type="CDD" id="cd05121">
    <property type="entry name" value="ABC1_ADCK3-like"/>
    <property type="match status" value="1"/>
</dbReference>
<evidence type="ECO:0000256" key="1">
    <source>
        <dbReference type="ARBA" id="ARBA00009670"/>
    </source>
</evidence>
<dbReference type="PANTHER" id="PTHR10566">
    <property type="entry name" value="CHAPERONE-ACTIVITY OF BC1 COMPLEX CABC1 -RELATED"/>
    <property type="match status" value="1"/>
</dbReference>
<gene>
    <name evidence="4" type="ORF">LKD48_00590</name>
</gene>
<proteinExistence type="inferred from homology"/>
<evidence type="ECO:0000256" key="2">
    <source>
        <dbReference type="SAM" id="Phobius"/>
    </source>
</evidence>
<dbReference type="AlphaFoldDB" id="A0AAE3E117"/>
<protein>
    <submittedName>
        <fullName evidence="4">AarF/ABC1/UbiB kinase family protein</fullName>
    </submittedName>
</protein>
<dbReference type="RefSeq" id="WP_308730835.1">
    <property type="nucleotide sequence ID" value="NZ_JAJEQN010000001.1"/>
</dbReference>
<feature type="transmembrane region" description="Helical" evidence="2">
    <location>
        <begin position="495"/>
        <end position="516"/>
    </location>
</feature>
<keyword evidence="2" id="KW-0472">Membrane</keyword>
<comment type="caution">
    <text evidence="4">The sequence shown here is derived from an EMBL/GenBank/DDBJ whole genome shotgun (WGS) entry which is preliminary data.</text>
</comment>
<accession>A0AAE3E117</accession>
<dbReference type="PANTHER" id="PTHR10566:SF113">
    <property type="entry name" value="PROTEIN ACTIVITY OF BC1 COMPLEX KINASE 7, CHLOROPLASTIC"/>
    <property type="match status" value="1"/>
</dbReference>
<dbReference type="Pfam" id="PF03109">
    <property type="entry name" value="ABC1"/>
    <property type="match status" value="1"/>
</dbReference>
<name>A0AAE3E117_9FIRM</name>
<evidence type="ECO:0000313" key="4">
    <source>
        <dbReference type="EMBL" id="MCC2220147.1"/>
    </source>
</evidence>
<keyword evidence="2" id="KW-0812">Transmembrane</keyword>
<keyword evidence="4" id="KW-0808">Transferase</keyword>
<keyword evidence="2" id="KW-1133">Transmembrane helix</keyword>
<reference evidence="4 5" key="1">
    <citation type="submission" date="2021-10" db="EMBL/GenBank/DDBJ databases">
        <title>Anaerobic single-cell dispensing facilitates the cultivation of human gut bacteria.</title>
        <authorList>
            <person name="Afrizal A."/>
        </authorList>
    </citation>
    <scope>NUCLEOTIDE SEQUENCE [LARGE SCALE GENOMIC DNA]</scope>
    <source>
        <strain evidence="4 5">CLA-AA-H224</strain>
    </source>
</reference>
<sequence>MSEREDRSRLSEIMQILRRYRITKGITPVKVREILEELGPTYVKLGQILSIRTDLISSEYCKELQKLRSQVSPMPYDEVRAVLYEAYKKDPEDVFASIVKTPIGSASIAQVHEAFLKSGEHVVLKVQRRGIYGTMERDVAMMQRMLRFVPPALKGLVDLERVISEFWSAAKEEMDFLREAANMETFSKNNENVVFVASPKLYSELTTAQVLVMEYIDGYSVSDKHTLEQEGYDLVEIGEKLADNYVRQIMQDGFFHADPHPGNLRIRGGKIVWLDMGMMGRLTPRDKSLIAKAVKAIARGNNSELVDVILALGIFHGKPNRIRLYTDIEGLMTRYGTLDIGSIDIAALLTELIEIMSANELAMPAQLTLLARGMTTIEGVIADLSPQVNIVEVASGRISASFWENVNWKEELKNEGSQLYRSINRAMDIPVIMADLLQSYRNNETRIKLDLHATEDLSQMLEKLVSKMVMGLVIAALLLASSILCTTQMQPHLFGIPALGFLGYIMALGLAGYLVWEHFKNKNK</sequence>
<keyword evidence="4" id="KW-0418">Kinase</keyword>
<dbReference type="InterPro" id="IPR011009">
    <property type="entry name" value="Kinase-like_dom_sf"/>
</dbReference>
<dbReference type="EMBL" id="JAJEQN010000001">
    <property type="protein sequence ID" value="MCC2220147.1"/>
    <property type="molecule type" value="Genomic_DNA"/>
</dbReference>
<dbReference type="InterPro" id="IPR050154">
    <property type="entry name" value="UbiB_kinase"/>
</dbReference>
<organism evidence="4 5">
    <name type="scientific">Anthropogastromicrobium aceti</name>
    <dbReference type="NCBI Taxonomy" id="2981768"/>
    <lineage>
        <taxon>Bacteria</taxon>
        <taxon>Bacillati</taxon>
        <taxon>Bacillota</taxon>
        <taxon>Clostridia</taxon>
        <taxon>Lachnospirales</taxon>
        <taxon>Lachnospiraceae</taxon>
        <taxon>Anthropogastromicrobium</taxon>
    </lineage>
</organism>
<dbReference type="SUPFAM" id="SSF56112">
    <property type="entry name" value="Protein kinase-like (PK-like)"/>
    <property type="match status" value="1"/>
</dbReference>
<evidence type="ECO:0000259" key="3">
    <source>
        <dbReference type="Pfam" id="PF03109"/>
    </source>
</evidence>
<dbReference type="GO" id="GO:0016301">
    <property type="term" value="F:kinase activity"/>
    <property type="evidence" value="ECO:0007669"/>
    <property type="project" value="UniProtKB-KW"/>
</dbReference>
<dbReference type="Proteomes" id="UP001198200">
    <property type="component" value="Unassembled WGS sequence"/>
</dbReference>
<feature type="transmembrane region" description="Helical" evidence="2">
    <location>
        <begin position="468"/>
        <end position="489"/>
    </location>
</feature>